<feature type="region of interest" description="Disordered" evidence="1">
    <location>
        <begin position="1"/>
        <end position="39"/>
    </location>
</feature>
<evidence type="ECO:0000313" key="2">
    <source>
        <dbReference type="EMBL" id="PLW16279.1"/>
    </source>
</evidence>
<feature type="compositionally biased region" description="Basic residues" evidence="1">
    <location>
        <begin position="175"/>
        <end position="186"/>
    </location>
</feature>
<comment type="caution">
    <text evidence="3">The sequence shown here is derived from an EMBL/GenBank/DDBJ whole genome shotgun (WGS) entry which is preliminary data.</text>
</comment>
<dbReference type="EMBL" id="PGCI01000180">
    <property type="protein sequence ID" value="PLW35314.1"/>
    <property type="molecule type" value="Genomic_DNA"/>
</dbReference>
<sequence length="213" mass="23353">MESHTSDQITEPALPPTSPEHMPTAGTPPPSNSSFPYTSCGCKADLNTSSGQQAIENNFPSQVMPVPLFQEFAMAPRASLPPALSPEQSILSSEIQQITPEEFNSNISKAESTMKALAALKLPKWLKDKISEFSQEIEAYKRVFEATGEIPEEEALKIHNPKKHARSPLTTTQKPPHKPKKPKQSHPPKAVDLLETDSSHSPEPDEEQTIVSP</sequence>
<evidence type="ECO:0000313" key="4">
    <source>
        <dbReference type="Proteomes" id="UP000235392"/>
    </source>
</evidence>
<organism evidence="3 4">
    <name type="scientific">Puccinia coronata f. sp. avenae</name>
    <dbReference type="NCBI Taxonomy" id="200324"/>
    <lineage>
        <taxon>Eukaryota</taxon>
        <taxon>Fungi</taxon>
        <taxon>Dikarya</taxon>
        <taxon>Basidiomycota</taxon>
        <taxon>Pucciniomycotina</taxon>
        <taxon>Pucciniomycetes</taxon>
        <taxon>Pucciniales</taxon>
        <taxon>Pucciniaceae</taxon>
        <taxon>Puccinia</taxon>
    </lineage>
</organism>
<feature type="region of interest" description="Disordered" evidence="1">
    <location>
        <begin position="151"/>
        <end position="213"/>
    </location>
</feature>
<dbReference type="Proteomes" id="UP000235392">
    <property type="component" value="Unassembled WGS sequence"/>
</dbReference>
<reference evidence="3 4" key="1">
    <citation type="submission" date="2017-11" db="EMBL/GenBank/DDBJ databases">
        <title>De novo assembly and phasing of dikaryotic genomes from two isolates of Puccinia coronata f. sp. avenae, the causal agent of oat crown rust.</title>
        <authorList>
            <person name="Miller M.E."/>
            <person name="Zhang Y."/>
            <person name="Omidvar V."/>
            <person name="Sperschneider J."/>
            <person name="Schwessinger B."/>
            <person name="Raley C."/>
            <person name="Palmer J.M."/>
            <person name="Garnica D."/>
            <person name="Upadhyaya N."/>
            <person name="Rathjen J."/>
            <person name="Taylor J.M."/>
            <person name="Park R.F."/>
            <person name="Dodds P.N."/>
            <person name="Hirsch C.D."/>
            <person name="Kianian S.F."/>
            <person name="Figueroa M."/>
        </authorList>
    </citation>
    <scope>NUCLEOTIDE SEQUENCE [LARGE SCALE GENOMIC DNA]</scope>
    <source>
        <strain evidence="3">12SD80</strain>
    </source>
</reference>
<evidence type="ECO:0000313" key="3">
    <source>
        <dbReference type="EMBL" id="PLW35314.1"/>
    </source>
</evidence>
<gene>
    <name evidence="3" type="ORF">PCASD_18020</name>
    <name evidence="2" type="ORF">PCASD_24402</name>
</gene>
<name>A0A2N5UC56_9BASI</name>
<protein>
    <submittedName>
        <fullName evidence="3">Uncharacterized protein</fullName>
    </submittedName>
</protein>
<feature type="compositionally biased region" description="Acidic residues" evidence="1">
    <location>
        <begin position="204"/>
        <end position="213"/>
    </location>
</feature>
<dbReference type="EMBL" id="PGCI01000776">
    <property type="protein sequence ID" value="PLW16279.1"/>
    <property type="molecule type" value="Genomic_DNA"/>
</dbReference>
<proteinExistence type="predicted"/>
<dbReference type="AlphaFoldDB" id="A0A2N5UC56"/>
<accession>A0A2N5UC56</accession>
<evidence type="ECO:0000256" key="1">
    <source>
        <dbReference type="SAM" id="MobiDB-lite"/>
    </source>
</evidence>